<protein>
    <submittedName>
        <fullName evidence="1">DUF1905 domain-containing protein</fullName>
    </submittedName>
</protein>
<name>A0A4V2XSQ7_9ACTN</name>
<dbReference type="AlphaFoldDB" id="A0A4V2XSQ7"/>
<keyword evidence="2" id="KW-1185">Reference proteome</keyword>
<proteinExistence type="predicted"/>
<gene>
    <name evidence="1" type="ORF">E1261_03320</name>
</gene>
<dbReference type="OrthoDB" id="9808666at2"/>
<dbReference type="Gene3D" id="2.40.30.100">
    <property type="entry name" value="AF2212/PG0164-like"/>
    <property type="match status" value="1"/>
</dbReference>
<dbReference type="InterPro" id="IPR015018">
    <property type="entry name" value="DUF1905"/>
</dbReference>
<sequence length="139" mass="15355">MVGHFDLERARWTRTAHEARSRATAARGDALPGRRDVVGRVRRASPLNPALTEFTTALVRWQGPSGWVFAPIPAEYAPDMISPFGRVPVVATVDGHTWATSVWRDKTAGWLLAVPARVREGKDHGDLVGITLEIDHTRL</sequence>
<dbReference type="Pfam" id="PF08922">
    <property type="entry name" value="DUF1905"/>
    <property type="match status" value="1"/>
</dbReference>
<evidence type="ECO:0000313" key="1">
    <source>
        <dbReference type="EMBL" id="TDC34665.1"/>
    </source>
</evidence>
<organism evidence="1 2">
    <name type="scientific">Kribbella albertanoniae</name>
    <dbReference type="NCBI Taxonomy" id="1266829"/>
    <lineage>
        <taxon>Bacteria</taxon>
        <taxon>Bacillati</taxon>
        <taxon>Actinomycetota</taxon>
        <taxon>Actinomycetes</taxon>
        <taxon>Propionibacteriales</taxon>
        <taxon>Kribbellaceae</taxon>
        <taxon>Kribbella</taxon>
    </lineage>
</organism>
<dbReference type="Proteomes" id="UP000295075">
    <property type="component" value="Unassembled WGS sequence"/>
</dbReference>
<reference evidence="1 2" key="1">
    <citation type="submission" date="2019-03" db="EMBL/GenBank/DDBJ databases">
        <title>Draft genome sequences of novel Actinobacteria.</title>
        <authorList>
            <person name="Sahin N."/>
            <person name="Ay H."/>
            <person name="Saygin H."/>
        </authorList>
    </citation>
    <scope>NUCLEOTIDE SEQUENCE [LARGE SCALE GENOMIC DNA]</scope>
    <source>
        <strain evidence="1 2">JCM 30547</strain>
    </source>
</reference>
<evidence type="ECO:0000313" key="2">
    <source>
        <dbReference type="Proteomes" id="UP000295075"/>
    </source>
</evidence>
<comment type="caution">
    <text evidence="1">The sequence shown here is derived from an EMBL/GenBank/DDBJ whole genome shotgun (WGS) entry which is preliminary data.</text>
</comment>
<accession>A0A4V2XSQ7</accession>
<dbReference type="SUPFAM" id="SSF141694">
    <property type="entry name" value="AF2212/PG0164-like"/>
    <property type="match status" value="1"/>
</dbReference>
<dbReference type="InterPro" id="IPR037079">
    <property type="entry name" value="AF2212/PG0164-like_sf"/>
</dbReference>
<dbReference type="EMBL" id="SMKA01000006">
    <property type="protein sequence ID" value="TDC34665.1"/>
    <property type="molecule type" value="Genomic_DNA"/>
</dbReference>